<protein>
    <submittedName>
        <fullName evidence="2">SGNH hydrolase</fullName>
    </submittedName>
</protein>
<evidence type="ECO:0000313" key="2">
    <source>
        <dbReference type="EMBL" id="KAF1955995.1"/>
    </source>
</evidence>
<evidence type="ECO:0000313" key="3">
    <source>
        <dbReference type="Proteomes" id="UP000800035"/>
    </source>
</evidence>
<name>A0A6A5TTN7_9PLEO</name>
<keyword evidence="2" id="KW-0378">Hydrolase</keyword>
<dbReference type="SUPFAM" id="SSF52266">
    <property type="entry name" value="SGNH hydrolase"/>
    <property type="match status" value="1"/>
</dbReference>
<sequence>MGPTVSKKLPQIILLGDSLTEWGFDEHTEGFGWYLESWYKGKAEIINKGYASYTSSHIQHEFPRLLSSITAPSAPPTLLLTIFLGANDACFVGKTEYVPLPKFEANIREFVETALTQDALPDTKIVLITPPPINIPDPVGKDDDDEEEEDLDLGPSMAAALAAARPNPKEERGYRTYKSKKRYADKILEIAKEYEETGRVVGLDYWTALVDAGLADQGREGEAEAERYDEDRLPGCGLKTAKKFEAGYFTDGLHLGKRGYQVLSKVLVEKVVGTWPELAPDRLG</sequence>
<keyword evidence="3" id="KW-1185">Reference proteome</keyword>
<reference evidence="2" key="1">
    <citation type="journal article" date="2020" name="Stud. Mycol.">
        <title>101 Dothideomycetes genomes: a test case for predicting lifestyles and emergence of pathogens.</title>
        <authorList>
            <person name="Haridas S."/>
            <person name="Albert R."/>
            <person name="Binder M."/>
            <person name="Bloem J."/>
            <person name="Labutti K."/>
            <person name="Salamov A."/>
            <person name="Andreopoulos B."/>
            <person name="Baker S."/>
            <person name="Barry K."/>
            <person name="Bills G."/>
            <person name="Bluhm B."/>
            <person name="Cannon C."/>
            <person name="Castanera R."/>
            <person name="Culley D."/>
            <person name="Daum C."/>
            <person name="Ezra D."/>
            <person name="Gonzalez J."/>
            <person name="Henrissat B."/>
            <person name="Kuo A."/>
            <person name="Liang C."/>
            <person name="Lipzen A."/>
            <person name="Lutzoni F."/>
            <person name="Magnuson J."/>
            <person name="Mondo S."/>
            <person name="Nolan M."/>
            <person name="Ohm R."/>
            <person name="Pangilinan J."/>
            <person name="Park H.-J."/>
            <person name="Ramirez L."/>
            <person name="Alfaro M."/>
            <person name="Sun H."/>
            <person name="Tritt A."/>
            <person name="Yoshinaga Y."/>
            <person name="Zwiers L.-H."/>
            <person name="Turgeon B."/>
            <person name="Goodwin S."/>
            <person name="Spatafora J."/>
            <person name="Crous P."/>
            <person name="Grigoriev I."/>
        </authorList>
    </citation>
    <scope>NUCLEOTIDE SEQUENCE</scope>
    <source>
        <strain evidence="2">CBS 675.92</strain>
    </source>
</reference>
<dbReference type="EMBL" id="ML976993">
    <property type="protein sequence ID" value="KAF1955995.1"/>
    <property type="molecule type" value="Genomic_DNA"/>
</dbReference>
<accession>A0A6A5TTN7</accession>
<dbReference type="Proteomes" id="UP000800035">
    <property type="component" value="Unassembled WGS sequence"/>
</dbReference>
<dbReference type="Gene3D" id="3.40.50.1110">
    <property type="entry name" value="SGNH hydrolase"/>
    <property type="match status" value="1"/>
</dbReference>
<dbReference type="Pfam" id="PF13472">
    <property type="entry name" value="Lipase_GDSL_2"/>
    <property type="match status" value="1"/>
</dbReference>
<dbReference type="AlphaFoldDB" id="A0A6A5TTN7"/>
<dbReference type="InterPro" id="IPR045136">
    <property type="entry name" value="Iah1-like"/>
</dbReference>
<dbReference type="GO" id="GO:0016787">
    <property type="term" value="F:hydrolase activity"/>
    <property type="evidence" value="ECO:0007669"/>
    <property type="project" value="UniProtKB-KW"/>
</dbReference>
<proteinExistence type="predicted"/>
<dbReference type="PANTHER" id="PTHR14209:SF19">
    <property type="entry name" value="ISOAMYL ACETATE-HYDROLYZING ESTERASE 1 HOMOLOG"/>
    <property type="match status" value="1"/>
</dbReference>
<evidence type="ECO:0000259" key="1">
    <source>
        <dbReference type="Pfam" id="PF13472"/>
    </source>
</evidence>
<dbReference type="InterPro" id="IPR036514">
    <property type="entry name" value="SGNH_hydro_sf"/>
</dbReference>
<organism evidence="2 3">
    <name type="scientific">Byssothecium circinans</name>
    <dbReference type="NCBI Taxonomy" id="147558"/>
    <lineage>
        <taxon>Eukaryota</taxon>
        <taxon>Fungi</taxon>
        <taxon>Dikarya</taxon>
        <taxon>Ascomycota</taxon>
        <taxon>Pezizomycotina</taxon>
        <taxon>Dothideomycetes</taxon>
        <taxon>Pleosporomycetidae</taxon>
        <taxon>Pleosporales</taxon>
        <taxon>Massarineae</taxon>
        <taxon>Massarinaceae</taxon>
        <taxon>Byssothecium</taxon>
    </lineage>
</organism>
<dbReference type="PANTHER" id="PTHR14209">
    <property type="entry name" value="ISOAMYL ACETATE-HYDROLYZING ESTERASE 1"/>
    <property type="match status" value="1"/>
</dbReference>
<feature type="domain" description="SGNH hydrolase-type esterase" evidence="1">
    <location>
        <begin position="14"/>
        <end position="261"/>
    </location>
</feature>
<dbReference type="InterPro" id="IPR013830">
    <property type="entry name" value="SGNH_hydro"/>
</dbReference>
<dbReference type="OrthoDB" id="671439at2759"/>
<gene>
    <name evidence="2" type="ORF">CC80DRAFT_492902</name>
</gene>